<dbReference type="Proteomes" id="UP000314294">
    <property type="component" value="Unassembled WGS sequence"/>
</dbReference>
<name>A0A4Z2H4V4_9TELE</name>
<protein>
    <submittedName>
        <fullName evidence="1">Uncharacterized protein</fullName>
    </submittedName>
</protein>
<accession>A0A4Z2H4V4</accession>
<reference evidence="1 2" key="1">
    <citation type="submission" date="2019-03" db="EMBL/GenBank/DDBJ databases">
        <title>First draft genome of Liparis tanakae, snailfish: a comprehensive survey of snailfish specific genes.</title>
        <authorList>
            <person name="Kim W."/>
            <person name="Song I."/>
            <person name="Jeong J.-H."/>
            <person name="Kim D."/>
            <person name="Kim S."/>
            <person name="Ryu S."/>
            <person name="Song J.Y."/>
            <person name="Lee S.K."/>
        </authorList>
    </citation>
    <scope>NUCLEOTIDE SEQUENCE [LARGE SCALE GENOMIC DNA]</scope>
    <source>
        <tissue evidence="1">Muscle</tissue>
    </source>
</reference>
<evidence type="ECO:0000313" key="1">
    <source>
        <dbReference type="EMBL" id="TNN60315.1"/>
    </source>
</evidence>
<sequence>MYGLIQLVFSCGVTGFTTQEFKCKRERERDQGQTHIRPQCVIHTPVTATLRPEMEDLNPVAF</sequence>
<organism evidence="1 2">
    <name type="scientific">Liparis tanakae</name>
    <name type="common">Tanaka's snailfish</name>
    <dbReference type="NCBI Taxonomy" id="230148"/>
    <lineage>
        <taxon>Eukaryota</taxon>
        <taxon>Metazoa</taxon>
        <taxon>Chordata</taxon>
        <taxon>Craniata</taxon>
        <taxon>Vertebrata</taxon>
        <taxon>Euteleostomi</taxon>
        <taxon>Actinopterygii</taxon>
        <taxon>Neopterygii</taxon>
        <taxon>Teleostei</taxon>
        <taxon>Neoteleostei</taxon>
        <taxon>Acanthomorphata</taxon>
        <taxon>Eupercaria</taxon>
        <taxon>Perciformes</taxon>
        <taxon>Cottioidei</taxon>
        <taxon>Cottales</taxon>
        <taxon>Liparidae</taxon>
        <taxon>Liparis</taxon>
    </lineage>
</organism>
<proteinExistence type="predicted"/>
<gene>
    <name evidence="1" type="ORF">EYF80_029480</name>
</gene>
<comment type="caution">
    <text evidence="1">The sequence shown here is derived from an EMBL/GenBank/DDBJ whole genome shotgun (WGS) entry which is preliminary data.</text>
</comment>
<dbReference type="AlphaFoldDB" id="A0A4Z2H4V4"/>
<evidence type="ECO:0000313" key="2">
    <source>
        <dbReference type="Proteomes" id="UP000314294"/>
    </source>
</evidence>
<keyword evidence="2" id="KW-1185">Reference proteome</keyword>
<dbReference type="EMBL" id="SRLO01000336">
    <property type="protein sequence ID" value="TNN60315.1"/>
    <property type="molecule type" value="Genomic_DNA"/>
</dbReference>